<dbReference type="SUPFAM" id="SSF143430">
    <property type="entry name" value="TTP0101/SSO1404-like"/>
    <property type="match status" value="1"/>
</dbReference>
<evidence type="ECO:0000256" key="9">
    <source>
        <dbReference type="HAMAP-Rule" id="MF_01471"/>
    </source>
</evidence>
<accession>A0ABY2YZ96</accession>
<evidence type="ECO:0000256" key="1">
    <source>
        <dbReference type="ARBA" id="ARBA00001946"/>
    </source>
</evidence>
<dbReference type="InterPro" id="IPR021127">
    <property type="entry name" value="CRISPR_associated_Cas2"/>
</dbReference>
<evidence type="ECO:0000256" key="6">
    <source>
        <dbReference type="ARBA" id="ARBA00022801"/>
    </source>
</evidence>
<reference evidence="10" key="1">
    <citation type="submission" date="2019-06" db="EMBL/GenBank/DDBJ databases">
        <title>Mycoplasma neophronis type strain whole genome sequence.</title>
        <authorList>
            <person name="Spergser J."/>
        </authorList>
    </citation>
    <scope>NUCLEOTIDE SEQUENCE [LARGE SCALE GENOMIC DNA]</scope>
    <source>
        <strain evidence="10">DSM 24097</strain>
    </source>
</reference>
<protein>
    <recommendedName>
        <fullName evidence="9">CRISPR-associated endoribonuclease Cas2</fullName>
        <ecNumber evidence="9">3.1.-.-</ecNumber>
    </recommendedName>
</protein>
<keyword evidence="7 9" id="KW-0460">Magnesium</keyword>
<comment type="subunit">
    <text evidence="9">Homodimer, forms a heterotetramer with a Cas1 homodimer.</text>
</comment>
<evidence type="ECO:0000313" key="10">
    <source>
        <dbReference type="EMBL" id="TPR53354.1"/>
    </source>
</evidence>
<keyword evidence="5 9" id="KW-0255">Endonuclease</keyword>
<dbReference type="Proteomes" id="UP000316851">
    <property type="component" value="Unassembled WGS sequence"/>
</dbReference>
<comment type="similarity">
    <text evidence="2 9">Belongs to the CRISPR-associated endoribonuclease Cas2 protein family.</text>
</comment>
<dbReference type="HAMAP" id="MF_01471">
    <property type="entry name" value="Cas2"/>
    <property type="match status" value="1"/>
</dbReference>
<evidence type="ECO:0000256" key="3">
    <source>
        <dbReference type="ARBA" id="ARBA00022722"/>
    </source>
</evidence>
<evidence type="ECO:0000256" key="4">
    <source>
        <dbReference type="ARBA" id="ARBA00022723"/>
    </source>
</evidence>
<dbReference type="EC" id="3.1.-.-" evidence="9"/>
<dbReference type="Gene3D" id="3.30.70.240">
    <property type="match status" value="1"/>
</dbReference>
<dbReference type="NCBIfam" id="TIGR01573">
    <property type="entry name" value="cas2"/>
    <property type="match status" value="1"/>
</dbReference>
<evidence type="ECO:0000256" key="7">
    <source>
        <dbReference type="ARBA" id="ARBA00022842"/>
    </source>
</evidence>
<organism evidence="10 11">
    <name type="scientific">Metamycoplasma neophronis</name>
    <dbReference type="NCBI Taxonomy" id="872983"/>
    <lineage>
        <taxon>Bacteria</taxon>
        <taxon>Bacillati</taxon>
        <taxon>Mycoplasmatota</taxon>
        <taxon>Mycoplasmoidales</taxon>
        <taxon>Metamycoplasmataceae</taxon>
        <taxon>Metamycoplasma</taxon>
    </lineage>
</organism>
<dbReference type="EMBL" id="VHHP01000008">
    <property type="protein sequence ID" value="TPR53354.1"/>
    <property type="molecule type" value="Genomic_DNA"/>
</dbReference>
<dbReference type="GO" id="GO:0004519">
    <property type="term" value="F:endonuclease activity"/>
    <property type="evidence" value="ECO:0007669"/>
    <property type="project" value="UniProtKB-KW"/>
</dbReference>
<gene>
    <name evidence="9 10" type="primary">cas2</name>
    <name evidence="10" type="ORF">FJR74_02740</name>
</gene>
<feature type="binding site" evidence="9">
    <location>
        <position position="16"/>
    </location>
    <ligand>
        <name>Mg(2+)</name>
        <dbReference type="ChEBI" id="CHEBI:18420"/>
        <note>catalytic</note>
    </ligand>
</feature>
<dbReference type="Pfam" id="PF09827">
    <property type="entry name" value="CRISPR_Cas2"/>
    <property type="match status" value="1"/>
</dbReference>
<comment type="cofactor">
    <cofactor evidence="1 9">
        <name>Mg(2+)</name>
        <dbReference type="ChEBI" id="CHEBI:18420"/>
    </cofactor>
</comment>
<keyword evidence="8 9" id="KW-0051">Antiviral defense</keyword>
<name>A0ABY2YZ96_9BACT</name>
<evidence type="ECO:0000256" key="2">
    <source>
        <dbReference type="ARBA" id="ARBA00009959"/>
    </source>
</evidence>
<dbReference type="InterPro" id="IPR019199">
    <property type="entry name" value="Virulence_VapD/CRISPR_Cas2"/>
</dbReference>
<comment type="caution">
    <text evidence="10">The sequence shown here is derived from an EMBL/GenBank/DDBJ whole genome shotgun (WGS) entry which is preliminary data.</text>
</comment>
<keyword evidence="3 9" id="KW-0540">Nuclease</keyword>
<sequence>MIEIQSRYMRILIMYDIQMDDENVPLYNKFRQTLIKLGYVRLQYSIYVKCIANNNVYEYEKAKLIKHIPKHANIRIISITESQYQNMEILAGEKSLNELYLDEKIYIEV</sequence>
<keyword evidence="11" id="KW-1185">Reference proteome</keyword>
<evidence type="ECO:0000256" key="5">
    <source>
        <dbReference type="ARBA" id="ARBA00022759"/>
    </source>
</evidence>
<comment type="function">
    <text evidence="9">CRISPR (clustered regularly interspaced short palindromic repeat), is an adaptive immune system that provides protection against mobile genetic elements (viruses, transposable elements and conjugative plasmids). CRISPR clusters contain sequences complementary to antecedent mobile elements and target invading nucleic acids. CRISPR clusters are transcribed and processed into CRISPR RNA (crRNA). Functions as a ssRNA-specific endoribonuclease. Involved in the integration of spacer DNA into the CRISPR cassette.</text>
</comment>
<evidence type="ECO:0000256" key="8">
    <source>
        <dbReference type="ARBA" id="ARBA00023118"/>
    </source>
</evidence>
<keyword evidence="4 9" id="KW-0479">Metal-binding</keyword>
<evidence type="ECO:0000313" key="11">
    <source>
        <dbReference type="Proteomes" id="UP000316851"/>
    </source>
</evidence>
<proteinExistence type="inferred from homology"/>
<keyword evidence="6 9" id="KW-0378">Hydrolase</keyword>